<sequence length="167" mass="18862">MDDSTAIEAMFAHRVGDPREWYKRARALISAARASEERAAEQLDPFEAMEMHRVTSMLYGLALEGLFKALIVLQRHGDPTDSEWCPEARFPKELGTHDLLKLGGMVDAKLPAEFGWELTYFTDAVVWMGRYPCSKSGEEGSIFVDSRAFAKAEAIYKQYSRRFSLSG</sequence>
<evidence type="ECO:0000313" key="2">
    <source>
        <dbReference type="Proteomes" id="UP000552587"/>
    </source>
</evidence>
<dbReference type="AlphaFoldDB" id="A0A7W3YFM2"/>
<gene>
    <name evidence="1" type="ORF">H4F99_14350</name>
</gene>
<dbReference type="RefSeq" id="WP_182670646.1">
    <property type="nucleotide sequence ID" value="NZ_JACHTE010000014.1"/>
</dbReference>
<dbReference type="Proteomes" id="UP000552587">
    <property type="component" value="Unassembled WGS sequence"/>
</dbReference>
<accession>A0A7W3YFM2</accession>
<protein>
    <recommendedName>
        <fullName evidence="3">HEPN domain-containing protein</fullName>
    </recommendedName>
</protein>
<evidence type="ECO:0008006" key="3">
    <source>
        <dbReference type="Google" id="ProtNLM"/>
    </source>
</evidence>
<reference evidence="1 2" key="1">
    <citation type="submission" date="2020-07" db="EMBL/GenBank/DDBJ databases">
        <authorList>
            <person name="Xu S."/>
            <person name="Li A."/>
        </authorList>
    </citation>
    <scope>NUCLEOTIDE SEQUENCE [LARGE SCALE GENOMIC DNA]</scope>
    <source>
        <strain evidence="1 2">SG-8</strain>
    </source>
</reference>
<proteinExistence type="predicted"/>
<keyword evidence="2" id="KW-1185">Reference proteome</keyword>
<evidence type="ECO:0000313" key="1">
    <source>
        <dbReference type="EMBL" id="MBB1089658.1"/>
    </source>
</evidence>
<dbReference type="EMBL" id="JACHTE010000014">
    <property type="protein sequence ID" value="MBB1089658.1"/>
    <property type="molecule type" value="Genomic_DNA"/>
</dbReference>
<name>A0A7W3YFM2_9GAMM</name>
<comment type="caution">
    <text evidence="1">The sequence shown here is derived from an EMBL/GenBank/DDBJ whole genome shotgun (WGS) entry which is preliminary data.</text>
</comment>
<organism evidence="1 2">
    <name type="scientific">Marilutibacter penaei</name>
    <dbReference type="NCBI Taxonomy" id="2759900"/>
    <lineage>
        <taxon>Bacteria</taxon>
        <taxon>Pseudomonadati</taxon>
        <taxon>Pseudomonadota</taxon>
        <taxon>Gammaproteobacteria</taxon>
        <taxon>Lysobacterales</taxon>
        <taxon>Lysobacteraceae</taxon>
        <taxon>Marilutibacter</taxon>
    </lineage>
</organism>